<dbReference type="PANTHER" id="PTHR43433:SF5">
    <property type="entry name" value="AB HYDROLASE-1 DOMAIN-CONTAINING PROTEIN"/>
    <property type="match status" value="1"/>
</dbReference>
<dbReference type="GO" id="GO:0016787">
    <property type="term" value="F:hydrolase activity"/>
    <property type="evidence" value="ECO:0007669"/>
    <property type="project" value="UniProtKB-KW"/>
</dbReference>
<feature type="domain" description="AB hydrolase-1" evidence="1">
    <location>
        <begin position="20"/>
        <end position="240"/>
    </location>
</feature>
<dbReference type="RefSeq" id="WP_167088636.1">
    <property type="nucleotide sequence ID" value="NZ_WHJG01000020.1"/>
</dbReference>
<dbReference type="InterPro" id="IPR000073">
    <property type="entry name" value="AB_hydrolase_1"/>
</dbReference>
<evidence type="ECO:0000313" key="3">
    <source>
        <dbReference type="Proteomes" id="UP000621455"/>
    </source>
</evidence>
<organism evidence="2 3">
    <name type="scientific">Massilia frigida</name>
    <dbReference type="NCBI Taxonomy" id="2609281"/>
    <lineage>
        <taxon>Bacteria</taxon>
        <taxon>Pseudomonadati</taxon>
        <taxon>Pseudomonadota</taxon>
        <taxon>Betaproteobacteria</taxon>
        <taxon>Burkholderiales</taxon>
        <taxon>Oxalobacteraceae</taxon>
        <taxon>Telluria group</taxon>
        <taxon>Massilia</taxon>
    </lineage>
</organism>
<dbReference type="Pfam" id="PF00561">
    <property type="entry name" value="Abhydrolase_1"/>
    <property type="match status" value="1"/>
</dbReference>
<keyword evidence="3" id="KW-1185">Reference proteome</keyword>
<gene>
    <name evidence="2" type="ORF">F2P44_18780</name>
</gene>
<comment type="caution">
    <text evidence="2">The sequence shown here is derived from an EMBL/GenBank/DDBJ whole genome shotgun (WGS) entry which is preliminary data.</text>
</comment>
<protein>
    <submittedName>
        <fullName evidence="2">Alpha/beta fold hydrolase</fullName>
    </submittedName>
</protein>
<reference evidence="2 3" key="1">
    <citation type="submission" date="2019-10" db="EMBL/GenBank/DDBJ databases">
        <title>Taxonomy of Antarctic Massilia spp.: description of Massilia rubra sp. nov., Massilia aquatica sp. nov., Massilia mucilaginosa sp. nov., Massilia frigida sp. nov. isolated from streams, lakes and regoliths.</title>
        <authorList>
            <person name="Holochova P."/>
            <person name="Sedlacek I."/>
            <person name="Kralova S."/>
            <person name="Maslanova I."/>
            <person name="Busse H.-J."/>
            <person name="Stankova E."/>
            <person name="Vrbovska V."/>
            <person name="Kovarovic V."/>
            <person name="Bartak M."/>
            <person name="Svec P."/>
            <person name="Pantucek R."/>
        </authorList>
    </citation>
    <scope>NUCLEOTIDE SEQUENCE [LARGE SCALE GENOMIC DNA]</scope>
    <source>
        <strain evidence="2 3">CCM 8695</strain>
    </source>
</reference>
<evidence type="ECO:0000313" key="2">
    <source>
        <dbReference type="EMBL" id="NHZ81305.1"/>
    </source>
</evidence>
<dbReference type="InterPro" id="IPR029058">
    <property type="entry name" value="AB_hydrolase_fold"/>
</dbReference>
<name>A0ABX0NGX6_9BURK</name>
<accession>A0ABX0NGX6</accession>
<dbReference type="PANTHER" id="PTHR43433">
    <property type="entry name" value="HYDROLASE, ALPHA/BETA FOLD FAMILY PROTEIN"/>
    <property type="match status" value="1"/>
</dbReference>
<sequence length="267" mass="27995">MRIGDLDLDVRSAGSGVPFIWAHGLMSSMDAEDALDILQWQHFPASLRLVRYDARGHGAGAPCAQASWSQLGQDMLAIADAIGDRSFIAGGWSMGCASALYAALHAPARVAGLVLILPPTLWEVRAAQAALYRRAIALAAAMGEARFARLIASDAGGALPSWLLKAAPHLATAARHGVRRMSAPAMLALFEGAAASDLPPRAALAALAATPALIVGWSGDPSHPLASAQELHRLLPRSSLFLAHDHHDVLAIPARVRQFTQGIAAAR</sequence>
<keyword evidence="2" id="KW-0378">Hydrolase</keyword>
<dbReference type="Proteomes" id="UP000621455">
    <property type="component" value="Unassembled WGS sequence"/>
</dbReference>
<dbReference type="EMBL" id="WHJG01000020">
    <property type="protein sequence ID" value="NHZ81305.1"/>
    <property type="molecule type" value="Genomic_DNA"/>
</dbReference>
<dbReference type="Gene3D" id="3.40.50.1820">
    <property type="entry name" value="alpha/beta hydrolase"/>
    <property type="match status" value="1"/>
</dbReference>
<dbReference type="SUPFAM" id="SSF53474">
    <property type="entry name" value="alpha/beta-Hydrolases"/>
    <property type="match status" value="1"/>
</dbReference>
<dbReference type="InterPro" id="IPR050471">
    <property type="entry name" value="AB_hydrolase"/>
</dbReference>
<evidence type="ECO:0000259" key="1">
    <source>
        <dbReference type="Pfam" id="PF00561"/>
    </source>
</evidence>
<proteinExistence type="predicted"/>